<keyword evidence="4 7" id="KW-0067">ATP-binding</keyword>
<dbReference type="GO" id="GO:0005524">
    <property type="term" value="F:ATP binding"/>
    <property type="evidence" value="ECO:0007669"/>
    <property type="project" value="UniProtKB-UniRule"/>
</dbReference>
<evidence type="ECO:0000256" key="1">
    <source>
        <dbReference type="ARBA" id="ARBA00001946"/>
    </source>
</evidence>
<comment type="miscellaneous">
    <text evidence="7">The a and c carboxylates of cobyrinate are activated for nucleophilic attack via formation of a phosphorylated intermediate by ATP. CbiA catalyzes first the amidation of the c-carboxylate, and then that of the a-carboxylate.</text>
</comment>
<keyword evidence="2 7" id="KW-0436">Ligase</keyword>
<dbReference type="InterPro" id="IPR011698">
    <property type="entry name" value="GATase_3"/>
</dbReference>
<evidence type="ECO:0000256" key="4">
    <source>
        <dbReference type="ARBA" id="ARBA00022840"/>
    </source>
</evidence>
<comment type="pathway">
    <text evidence="7">Cofactor biosynthesis; adenosylcobalamin biosynthesis; cob(II)yrinate a,c-diamide from sirohydrochlorin (anaerobic route): step 10/10.</text>
</comment>
<dbReference type="SUPFAM" id="SSF52540">
    <property type="entry name" value="P-loop containing nucleoside triphosphate hydrolases"/>
    <property type="match status" value="1"/>
</dbReference>
<dbReference type="InterPro" id="IPR027417">
    <property type="entry name" value="P-loop_NTPase"/>
</dbReference>
<evidence type="ECO:0000313" key="10">
    <source>
        <dbReference type="EMBL" id="MBI6871165.1"/>
    </source>
</evidence>
<dbReference type="InterPro" id="IPR029062">
    <property type="entry name" value="Class_I_gatase-like"/>
</dbReference>
<keyword evidence="3 7" id="KW-0547">Nucleotide-binding</keyword>
<dbReference type="PROSITE" id="PS51274">
    <property type="entry name" value="GATASE_COBBQ"/>
    <property type="match status" value="1"/>
</dbReference>
<keyword evidence="11" id="KW-1185">Reference proteome</keyword>
<keyword evidence="5 7" id="KW-0460">Magnesium</keyword>
<name>A0A934HVM5_9CLOT</name>
<comment type="caution">
    <text evidence="10">The sequence shown here is derived from an EMBL/GenBank/DDBJ whole genome shotgun (WGS) entry which is preliminary data.</text>
</comment>
<protein>
    <recommendedName>
        <fullName evidence="7">Cobyrinate a,c-diamide synthase</fullName>
        <ecNumber evidence="7">6.3.5.11</ecNumber>
    </recommendedName>
    <alternativeName>
        <fullName evidence="7">Cobyrinic acid a,c-diamide synthetase</fullName>
    </alternativeName>
</protein>
<comment type="catalytic activity">
    <reaction evidence="7">
        <text>cob(II)yrinate + 2 L-glutamine + 2 ATP + 2 H2O = cob(II)yrinate a,c diamide + 2 L-glutamate + 2 ADP + 2 phosphate + 2 H(+)</text>
        <dbReference type="Rhea" id="RHEA:26289"/>
        <dbReference type="ChEBI" id="CHEBI:15377"/>
        <dbReference type="ChEBI" id="CHEBI:15378"/>
        <dbReference type="ChEBI" id="CHEBI:29985"/>
        <dbReference type="ChEBI" id="CHEBI:30616"/>
        <dbReference type="ChEBI" id="CHEBI:43474"/>
        <dbReference type="ChEBI" id="CHEBI:58359"/>
        <dbReference type="ChEBI" id="CHEBI:58537"/>
        <dbReference type="ChEBI" id="CHEBI:58894"/>
        <dbReference type="ChEBI" id="CHEBI:456216"/>
        <dbReference type="EC" id="6.3.5.11"/>
    </reaction>
</comment>
<comment type="similarity">
    <text evidence="7">Belongs to the CobB/CbiA family.</text>
</comment>
<dbReference type="AlphaFoldDB" id="A0A934HVM5"/>
<dbReference type="NCBIfam" id="NF002204">
    <property type="entry name" value="PRK01077.1"/>
    <property type="match status" value="1"/>
</dbReference>
<evidence type="ECO:0000259" key="8">
    <source>
        <dbReference type="Pfam" id="PF01656"/>
    </source>
</evidence>
<comment type="cofactor">
    <cofactor evidence="1 7">
        <name>Mg(2+)</name>
        <dbReference type="ChEBI" id="CHEBI:18420"/>
    </cofactor>
</comment>
<feature type="domain" description="CobB/CobQ-like glutamine amidotransferase" evidence="9">
    <location>
        <begin position="238"/>
        <end position="430"/>
    </location>
</feature>
<evidence type="ECO:0000256" key="2">
    <source>
        <dbReference type="ARBA" id="ARBA00022598"/>
    </source>
</evidence>
<proteinExistence type="inferred from homology"/>
<feature type="site" description="Increases nucleophilicity of active site Cys" evidence="7">
    <location>
        <position position="425"/>
    </location>
</feature>
<evidence type="ECO:0000256" key="5">
    <source>
        <dbReference type="ARBA" id="ARBA00022842"/>
    </source>
</evidence>
<dbReference type="GO" id="GO:0009236">
    <property type="term" value="P:cobalamin biosynthetic process"/>
    <property type="evidence" value="ECO:0007669"/>
    <property type="project" value="UniProtKB-UniRule"/>
</dbReference>
<dbReference type="Gene3D" id="3.40.50.880">
    <property type="match status" value="1"/>
</dbReference>
<evidence type="ECO:0000259" key="9">
    <source>
        <dbReference type="Pfam" id="PF07685"/>
    </source>
</evidence>
<comment type="function">
    <text evidence="7">Catalyzes the ATP-dependent amidation of the two carboxylate groups at positions a and c of cobyrinate, using either L-glutamine or ammonia as the nitrogen source.</text>
</comment>
<keyword evidence="7" id="KW-0169">Cobalamin biosynthesis</keyword>
<dbReference type="GO" id="GO:0042242">
    <property type="term" value="F:cobyrinic acid a,c-diamide synthase activity"/>
    <property type="evidence" value="ECO:0007669"/>
    <property type="project" value="UniProtKB-UniRule"/>
</dbReference>
<dbReference type="CDD" id="cd03130">
    <property type="entry name" value="GATase1_CobB"/>
    <property type="match status" value="1"/>
</dbReference>
<dbReference type="NCBIfam" id="TIGR00379">
    <property type="entry name" value="cobB"/>
    <property type="match status" value="1"/>
</dbReference>
<dbReference type="Proteomes" id="UP000622687">
    <property type="component" value="Unassembled WGS sequence"/>
</dbReference>
<dbReference type="Gene3D" id="3.40.50.300">
    <property type="entry name" value="P-loop containing nucleotide triphosphate hydrolases"/>
    <property type="match status" value="1"/>
</dbReference>
<accession>A0A934HVM5</accession>
<feature type="domain" description="CobQ/CobB/MinD/ParA nucleotide binding" evidence="8">
    <location>
        <begin position="5"/>
        <end position="183"/>
    </location>
</feature>
<dbReference type="HAMAP" id="MF_00027">
    <property type="entry name" value="CobB_CbiA"/>
    <property type="match status" value="1"/>
</dbReference>
<gene>
    <name evidence="7" type="primary">cbiA</name>
    <name evidence="10" type="ORF">I6U51_00410</name>
</gene>
<dbReference type="InterPro" id="IPR002586">
    <property type="entry name" value="CobQ/CobB/MinD/ParA_Nub-bd_dom"/>
</dbReference>
<dbReference type="PANTHER" id="PTHR43873:SF1">
    <property type="entry name" value="COBYRINATE A,C-DIAMIDE SYNTHASE"/>
    <property type="match status" value="1"/>
</dbReference>
<dbReference type="EMBL" id="JAEEGB010000001">
    <property type="protein sequence ID" value="MBI6871165.1"/>
    <property type="molecule type" value="Genomic_DNA"/>
</dbReference>
<comment type="domain">
    <text evidence="7">Comprises of two domains. The C-terminal domain contains the binding site for glutamine and catalyzes the hydrolysis of this substrate to glutamate and ammonia. The N-terminal domain is anticipated to bind ATP and cobyrinate and catalyzes the ultimate synthesis of the diamide product. The ammonia produced via the glutaminase domain is probably translocated to the adjacent domain via a molecular tunnel, where it reacts with an activated intermediate.</text>
</comment>
<organism evidence="10 11">
    <name type="scientific">Clostridium aciditolerans</name>
    <dbReference type="NCBI Taxonomy" id="339861"/>
    <lineage>
        <taxon>Bacteria</taxon>
        <taxon>Bacillati</taxon>
        <taxon>Bacillota</taxon>
        <taxon>Clostridia</taxon>
        <taxon>Eubacteriales</taxon>
        <taxon>Clostridiaceae</taxon>
        <taxon>Clostridium</taxon>
    </lineage>
</organism>
<reference evidence="10" key="1">
    <citation type="submission" date="2020-12" db="EMBL/GenBank/DDBJ databases">
        <title>Clostridium thailandense sp. nov., a novel acetogenic bacterium isolated from peat land soil in Thailand.</title>
        <authorList>
            <person name="Chaikitkaew S."/>
            <person name="Birkeland N.K."/>
        </authorList>
    </citation>
    <scope>NUCLEOTIDE SEQUENCE</scope>
    <source>
        <strain evidence="10">DSM 17425</strain>
    </source>
</reference>
<dbReference type="Pfam" id="PF01656">
    <property type="entry name" value="CbiA"/>
    <property type="match status" value="1"/>
</dbReference>
<feature type="active site" description="Nucleophile" evidence="7">
    <location>
        <position position="320"/>
    </location>
</feature>
<keyword evidence="6 7" id="KW-0315">Glutamine amidotransferase</keyword>
<dbReference type="PANTHER" id="PTHR43873">
    <property type="entry name" value="COBYRINATE A,C-DIAMIDE SYNTHASE"/>
    <property type="match status" value="1"/>
</dbReference>
<evidence type="ECO:0000313" key="11">
    <source>
        <dbReference type="Proteomes" id="UP000622687"/>
    </source>
</evidence>
<dbReference type="InterPro" id="IPR004484">
    <property type="entry name" value="CbiA/CobB_synth"/>
</dbReference>
<sequence length="442" mass="49706">MRSLVISSNSSGGGKTTITLGLMKALMKKGFDVQGYKVGPDYIDPAFHSYITGKPSRNLDLYLMGEEGVKASFSRGTGDIGVVEGVMGFYDGKGIDSMYSTAHVSKVLNLPVLLIITPKAQSITLCAEINGILNFEKNNIVGVVFNSISESYYKLLKTAVEKNCNTKVFGYVPKDEKLALKSRHLGLVQSSEIEDLNEKIELCSELILKHVNVEELLKYFKETEKYRDNFHIENKSIRIAVPYDKAFSFYYRENIELLEEAGEVVYFSPLKDSELPENIDFLYIGGGYPEVFIKELSNNKSMLRSIRERLESGLGCYAECGGLMYLTSGIEDTDSKNVFEAVGFLTGHAYMTKKLQNFGYAKLKVEKENDVLPTGLEINCHEFHKSYVSLEEEKIYGLIKETYDGSLKTWNCGYVKNNTLGAYGHVHFFGNMKMIKSLLDRF</sequence>
<dbReference type="CDD" id="cd05388">
    <property type="entry name" value="CobB_N"/>
    <property type="match status" value="1"/>
</dbReference>
<dbReference type="SUPFAM" id="SSF52317">
    <property type="entry name" value="Class I glutamine amidotransferase-like"/>
    <property type="match status" value="1"/>
</dbReference>
<dbReference type="EC" id="6.3.5.11" evidence="7"/>
<dbReference type="Pfam" id="PF07685">
    <property type="entry name" value="GATase_3"/>
    <property type="match status" value="1"/>
</dbReference>
<evidence type="ECO:0000256" key="7">
    <source>
        <dbReference type="HAMAP-Rule" id="MF_00027"/>
    </source>
</evidence>
<evidence type="ECO:0000256" key="6">
    <source>
        <dbReference type="ARBA" id="ARBA00022962"/>
    </source>
</evidence>
<dbReference type="RefSeq" id="WP_211140628.1">
    <property type="nucleotide sequence ID" value="NZ_JAEEGB010000001.1"/>
</dbReference>
<evidence type="ECO:0000256" key="3">
    <source>
        <dbReference type="ARBA" id="ARBA00022741"/>
    </source>
</evidence>